<proteinExistence type="predicted"/>
<dbReference type="EMBL" id="KN832973">
    <property type="protein sequence ID" value="KIM90088.1"/>
    <property type="molecule type" value="Genomic_DNA"/>
</dbReference>
<evidence type="ECO:0000313" key="1">
    <source>
        <dbReference type="EMBL" id="KIM90088.1"/>
    </source>
</evidence>
<reference evidence="1 2" key="1">
    <citation type="submission" date="2014-04" db="EMBL/GenBank/DDBJ databases">
        <authorList>
            <consortium name="DOE Joint Genome Institute"/>
            <person name="Kuo A."/>
            <person name="Tarkka M."/>
            <person name="Buscot F."/>
            <person name="Kohler A."/>
            <person name="Nagy L.G."/>
            <person name="Floudas D."/>
            <person name="Copeland A."/>
            <person name="Barry K.W."/>
            <person name="Cichocki N."/>
            <person name="Veneault-Fourrey C."/>
            <person name="LaButti K."/>
            <person name="Lindquist E.A."/>
            <person name="Lipzen A."/>
            <person name="Lundell T."/>
            <person name="Morin E."/>
            <person name="Murat C."/>
            <person name="Sun H."/>
            <person name="Tunlid A."/>
            <person name="Henrissat B."/>
            <person name="Grigoriev I.V."/>
            <person name="Hibbett D.S."/>
            <person name="Martin F."/>
            <person name="Nordberg H.P."/>
            <person name="Cantor M.N."/>
            <person name="Hua S.X."/>
        </authorList>
    </citation>
    <scope>NUCLEOTIDE SEQUENCE [LARGE SCALE GENOMIC DNA]</scope>
    <source>
        <strain evidence="1 2">F 1598</strain>
    </source>
</reference>
<dbReference type="AlphaFoldDB" id="A0A0C3BU74"/>
<protein>
    <submittedName>
        <fullName evidence="1">Uncharacterized protein</fullName>
    </submittedName>
</protein>
<sequence length="405" mass="44927">MVSTQHYNTLSSASSHFLSDENFGIPDIENVMNTVFGSDRSGKEAVSWKQYWNELNVYEEALRLGGNTADVPMMRSCDTSQSVSDPDEDNVTVVDMSPSQEILSTQLLQAAATDREAECERCCNNGNISPREDKLGGKNLDQTRALDHADQCDVLKQDWPILAKEVETELLKSSGEAVASGQGTAPTVRAHKWKAYMEDDNNMKTDTVPLFQPVVQLSTLGSSKTIPTAEKNLQHTLNAHWAVTSKISSHCQAQIDYFLLRFIICCSIAFSVLDNCFFIEFLACLLPSYACPDRLAFFIKHITAEAKNVAKKVEDHLAKFDHNTLSYNGWSSKGCDEVYTVHITTPWPRQSYLVEGLQLTGKSTDADTLFGGIIQVMVQFVAKRISIVVSDTTGNVKKCHAMICK</sequence>
<name>A0A0C3BU74_PILCF</name>
<accession>A0A0C3BU74</accession>
<dbReference type="OrthoDB" id="3020857at2759"/>
<dbReference type="HOGENOM" id="CLU_679898_0_0_1"/>
<dbReference type="Proteomes" id="UP000054166">
    <property type="component" value="Unassembled WGS sequence"/>
</dbReference>
<reference evidence="2" key="2">
    <citation type="submission" date="2015-01" db="EMBL/GenBank/DDBJ databases">
        <title>Evolutionary Origins and Diversification of the Mycorrhizal Mutualists.</title>
        <authorList>
            <consortium name="DOE Joint Genome Institute"/>
            <consortium name="Mycorrhizal Genomics Consortium"/>
            <person name="Kohler A."/>
            <person name="Kuo A."/>
            <person name="Nagy L.G."/>
            <person name="Floudas D."/>
            <person name="Copeland A."/>
            <person name="Barry K.W."/>
            <person name="Cichocki N."/>
            <person name="Veneault-Fourrey C."/>
            <person name="LaButti K."/>
            <person name="Lindquist E.A."/>
            <person name="Lipzen A."/>
            <person name="Lundell T."/>
            <person name="Morin E."/>
            <person name="Murat C."/>
            <person name="Riley R."/>
            <person name="Ohm R."/>
            <person name="Sun H."/>
            <person name="Tunlid A."/>
            <person name="Henrissat B."/>
            <person name="Grigoriev I.V."/>
            <person name="Hibbett D.S."/>
            <person name="Martin F."/>
        </authorList>
    </citation>
    <scope>NUCLEOTIDE SEQUENCE [LARGE SCALE GENOMIC DNA]</scope>
    <source>
        <strain evidence="2">F 1598</strain>
    </source>
</reference>
<evidence type="ECO:0000313" key="2">
    <source>
        <dbReference type="Proteomes" id="UP000054166"/>
    </source>
</evidence>
<organism evidence="1 2">
    <name type="scientific">Piloderma croceum (strain F 1598)</name>
    <dbReference type="NCBI Taxonomy" id="765440"/>
    <lineage>
        <taxon>Eukaryota</taxon>
        <taxon>Fungi</taxon>
        <taxon>Dikarya</taxon>
        <taxon>Basidiomycota</taxon>
        <taxon>Agaricomycotina</taxon>
        <taxon>Agaricomycetes</taxon>
        <taxon>Agaricomycetidae</taxon>
        <taxon>Atheliales</taxon>
        <taxon>Atheliaceae</taxon>
        <taxon>Piloderma</taxon>
    </lineage>
</organism>
<keyword evidence="2" id="KW-1185">Reference proteome</keyword>
<gene>
    <name evidence="1" type="ORF">PILCRDRAFT_84255</name>
</gene>
<dbReference type="InParanoid" id="A0A0C3BU74"/>